<protein>
    <submittedName>
        <fullName evidence="2">Uncharacterized protein</fullName>
    </submittedName>
</protein>
<keyword evidence="1" id="KW-0812">Transmembrane</keyword>
<evidence type="ECO:0000256" key="1">
    <source>
        <dbReference type="SAM" id="Phobius"/>
    </source>
</evidence>
<proteinExistence type="predicted"/>
<evidence type="ECO:0000313" key="3">
    <source>
        <dbReference type="Proteomes" id="UP000077255"/>
    </source>
</evidence>
<dbReference type="STRING" id="445710.ATSB10_06240"/>
<dbReference type="EMBL" id="CP014841">
    <property type="protein sequence ID" value="AND68078.1"/>
    <property type="molecule type" value="Genomic_DNA"/>
</dbReference>
<keyword evidence="1" id="KW-0472">Membrane</keyword>
<sequence length="73" mass="7555">MNMKALGGLSAIVGVVIASFSGSAIARHTGLGAEGWLLAAFALGIVLLGQGSVLRLQEQVQELQARLARSENH</sequence>
<keyword evidence="1" id="KW-1133">Transmembrane helix</keyword>
<keyword evidence="3" id="KW-1185">Reference proteome</keyword>
<dbReference type="AlphaFoldDB" id="A0A160MZ07"/>
<evidence type="ECO:0000313" key="2">
    <source>
        <dbReference type="EMBL" id="AND68078.1"/>
    </source>
</evidence>
<name>A0A160MZ07_9GAMM</name>
<dbReference type="Proteomes" id="UP000077255">
    <property type="component" value="Chromosome"/>
</dbReference>
<dbReference type="PATRIC" id="fig|445710.3.peg.618"/>
<dbReference type="OrthoDB" id="9991994at2"/>
<dbReference type="KEGG" id="dtx:ATSB10_06240"/>
<organism evidence="2 3">
    <name type="scientific">Dyella thiooxydans</name>
    <dbReference type="NCBI Taxonomy" id="445710"/>
    <lineage>
        <taxon>Bacteria</taxon>
        <taxon>Pseudomonadati</taxon>
        <taxon>Pseudomonadota</taxon>
        <taxon>Gammaproteobacteria</taxon>
        <taxon>Lysobacterales</taxon>
        <taxon>Rhodanobacteraceae</taxon>
        <taxon>Dyella</taxon>
    </lineage>
</organism>
<dbReference type="RefSeq" id="WP_063670366.1">
    <property type="nucleotide sequence ID" value="NZ_CP014841.1"/>
</dbReference>
<reference evidence="2 3" key="1">
    <citation type="submission" date="2016-02" db="EMBL/GenBank/DDBJ databases">
        <title>Complete genome sequencing and analysis of ATSB10, Dyella thiooxydans isolated from rhizosphere soil of sunflower (Helianthus annuus L.).</title>
        <authorList>
            <person name="Lee Y."/>
            <person name="Hwangbo K."/>
            <person name="Chung H."/>
            <person name="Yoo J."/>
            <person name="Kim K.Y."/>
            <person name="Sa T.M."/>
            <person name="Um Y."/>
            <person name="Madhaiyan M."/>
        </authorList>
    </citation>
    <scope>NUCLEOTIDE SEQUENCE [LARGE SCALE GENOMIC DNA]</scope>
    <source>
        <strain evidence="2 3">ATSB10</strain>
    </source>
</reference>
<accession>A0A160MZ07</accession>
<gene>
    <name evidence="2" type="ORF">ATSB10_06240</name>
</gene>
<feature type="transmembrane region" description="Helical" evidence="1">
    <location>
        <begin position="36"/>
        <end position="56"/>
    </location>
</feature>